<dbReference type="RefSeq" id="WP_025153041.1">
    <property type="nucleotide sequence ID" value="NZ_JAHTVY010000001.1"/>
</dbReference>
<dbReference type="NCBIfam" id="NF008651">
    <property type="entry name" value="PRK11648.1"/>
    <property type="match status" value="1"/>
</dbReference>
<feature type="transmembrane region" description="Helical" evidence="1">
    <location>
        <begin position="149"/>
        <end position="166"/>
    </location>
</feature>
<dbReference type="PANTHER" id="PTHR35531">
    <property type="entry name" value="INNER MEMBRANE PROTEIN YBCI-RELATED"/>
    <property type="match status" value="1"/>
</dbReference>
<dbReference type="InterPro" id="IPR016956">
    <property type="entry name" value="YdjM"/>
</dbReference>
<reference evidence="2 3" key="1">
    <citation type="submission" date="2015-02" db="EMBL/GenBank/DDBJ databases">
        <title>Whole genome shotgun sequencing of cultured foodborne pathogen.</title>
        <authorList>
            <person name="Timme R."/>
            <person name="Allard M.W."/>
            <person name="Strain E."/>
            <person name="Evans P.S."/>
            <person name="Brown E."/>
        </authorList>
    </citation>
    <scope>NUCLEOTIDE SEQUENCE [LARGE SCALE GENOMIC DNA]</scope>
    <source>
        <strain evidence="2 3">GCSL-TSO-24</strain>
    </source>
</reference>
<dbReference type="PIRSF" id="PIRSF030780">
    <property type="entry name" value="Md_memb_hyd_prd"/>
    <property type="match status" value="1"/>
</dbReference>
<keyword evidence="1" id="KW-0812">Transmembrane</keyword>
<dbReference type="AlphaFoldDB" id="A0A0D8LBA5"/>
<evidence type="ECO:0000256" key="1">
    <source>
        <dbReference type="SAM" id="Phobius"/>
    </source>
</evidence>
<dbReference type="InterPro" id="IPR007404">
    <property type="entry name" value="YdjM-like"/>
</dbReference>
<dbReference type="EMBL" id="JZSH01000009">
    <property type="protein sequence ID" value="KJF79069.1"/>
    <property type="molecule type" value="Genomic_DNA"/>
</dbReference>
<dbReference type="PATRIC" id="fig|582.24.peg.572"/>
<gene>
    <name evidence="2" type="ORF">UA45_01870</name>
</gene>
<dbReference type="PANTHER" id="PTHR35531:SF1">
    <property type="entry name" value="INNER MEMBRANE PROTEIN YBCI-RELATED"/>
    <property type="match status" value="1"/>
</dbReference>
<dbReference type="Proteomes" id="UP000032582">
    <property type="component" value="Unassembled WGS sequence"/>
</dbReference>
<keyword evidence="1" id="KW-0472">Membrane</keyword>
<proteinExistence type="predicted"/>
<keyword evidence="2" id="KW-0378">Hydrolase</keyword>
<feature type="transmembrane region" description="Helical" evidence="1">
    <location>
        <begin position="73"/>
        <end position="90"/>
    </location>
</feature>
<name>A0A0D8LBA5_MORMO</name>
<keyword evidence="1" id="KW-1133">Transmembrane helix</keyword>
<dbReference type="GO" id="GO:0016787">
    <property type="term" value="F:hydrolase activity"/>
    <property type="evidence" value="ECO:0007669"/>
    <property type="project" value="UniProtKB-KW"/>
</dbReference>
<feature type="transmembrane region" description="Helical" evidence="1">
    <location>
        <begin position="102"/>
        <end position="128"/>
    </location>
</feature>
<evidence type="ECO:0000313" key="2">
    <source>
        <dbReference type="EMBL" id="KJF79069.1"/>
    </source>
</evidence>
<organism evidence="2 3">
    <name type="scientific">Morganella morganii</name>
    <name type="common">Proteus morganii</name>
    <dbReference type="NCBI Taxonomy" id="582"/>
    <lineage>
        <taxon>Bacteria</taxon>
        <taxon>Pseudomonadati</taxon>
        <taxon>Pseudomonadota</taxon>
        <taxon>Gammaproteobacteria</taxon>
        <taxon>Enterobacterales</taxon>
        <taxon>Morganellaceae</taxon>
        <taxon>Morganella</taxon>
    </lineage>
</organism>
<sequence length="185" mass="20640">MTAEGHLLFSVASVVMVHQLQISPDISQGDWLHLIPGALAGALLPDIDHPKSMLGQWVRFISVPISRLCGHRGFTHSLLAILIGVILFRTQLPVSWSVPADFYQAVIVGYLSHLAGDMLTTAGIPLLWPVRWRFCIPLLGSKANKRAERSVALIVLVASFYLPAHWEVWWDHLRELVLTQITARL</sequence>
<comment type="caution">
    <text evidence="2">The sequence shown here is derived from an EMBL/GenBank/DDBJ whole genome shotgun (WGS) entry which is preliminary data.</text>
</comment>
<evidence type="ECO:0000313" key="3">
    <source>
        <dbReference type="Proteomes" id="UP000032582"/>
    </source>
</evidence>
<protein>
    <submittedName>
        <fullName evidence="2">Hydrolase</fullName>
    </submittedName>
</protein>
<dbReference type="Pfam" id="PF04307">
    <property type="entry name" value="YdjM"/>
    <property type="match status" value="1"/>
</dbReference>
<accession>A0A0D8LBA5</accession>